<evidence type="ECO:0000259" key="3">
    <source>
        <dbReference type="PROSITE" id="PS50076"/>
    </source>
</evidence>
<feature type="region of interest" description="Disordered" evidence="1">
    <location>
        <begin position="202"/>
        <end position="224"/>
    </location>
</feature>
<keyword evidence="2" id="KW-0472">Membrane</keyword>
<keyword evidence="5" id="KW-1185">Reference proteome</keyword>
<dbReference type="Proteomes" id="UP001172159">
    <property type="component" value="Unassembled WGS sequence"/>
</dbReference>
<evidence type="ECO:0000256" key="2">
    <source>
        <dbReference type="SAM" id="Phobius"/>
    </source>
</evidence>
<comment type="caution">
    <text evidence="4">The sequence shown here is derived from an EMBL/GenBank/DDBJ whole genome shotgun (WGS) entry which is preliminary data.</text>
</comment>
<feature type="region of interest" description="Disordered" evidence="1">
    <location>
        <begin position="107"/>
        <end position="181"/>
    </location>
</feature>
<protein>
    <submittedName>
        <fullName evidence="4">DnaJ domain-containing protein</fullName>
    </submittedName>
</protein>
<sequence length="270" mass="29778">MPFRYYHPPRGAIPRIIANPSHNVSFNNNLQPRRPFHSSRHDRAASNPDDSTHDHYETLNIQPNATPAEIKKSYFHLSKLHHPDHNPSDPSSSHRFMRISEAYIILSHPQNRARSPPSFYRSGGWGSHAAKRRAAHESSTAQPGSPEGKTHHPPHQQNTQAKDHPGWAGTGGPESNPGMGFGQDPYYKYGFGGFGYGTNTGSNPFFDPDSHTRTHKRGDERRARRAMKRRGLSLDADDNMLGTFFVLSGCVVASVLGAMVIGGMGGGIGR</sequence>
<dbReference type="AlphaFoldDB" id="A0AA40EFQ5"/>
<feature type="region of interest" description="Disordered" evidence="1">
    <location>
        <begin position="23"/>
        <end position="55"/>
    </location>
</feature>
<dbReference type="InterPro" id="IPR053025">
    <property type="entry name" value="Mito_ATP_Synthase-Asso"/>
</dbReference>
<proteinExistence type="predicted"/>
<dbReference type="SUPFAM" id="SSF46565">
    <property type="entry name" value="Chaperone J-domain"/>
    <property type="match status" value="1"/>
</dbReference>
<dbReference type="PROSITE" id="PS50076">
    <property type="entry name" value="DNAJ_2"/>
    <property type="match status" value="1"/>
</dbReference>
<feature type="transmembrane region" description="Helical" evidence="2">
    <location>
        <begin position="240"/>
        <end position="261"/>
    </location>
</feature>
<name>A0AA40EFQ5_9PEZI</name>
<keyword evidence="2" id="KW-1133">Transmembrane helix</keyword>
<accession>A0AA40EFQ5</accession>
<feature type="domain" description="J" evidence="3">
    <location>
        <begin position="54"/>
        <end position="124"/>
    </location>
</feature>
<dbReference type="InterPro" id="IPR036869">
    <property type="entry name" value="J_dom_sf"/>
</dbReference>
<dbReference type="CDD" id="cd06257">
    <property type="entry name" value="DnaJ"/>
    <property type="match status" value="1"/>
</dbReference>
<dbReference type="Pfam" id="PF00226">
    <property type="entry name" value="DnaJ"/>
    <property type="match status" value="1"/>
</dbReference>
<keyword evidence="2" id="KW-0812">Transmembrane</keyword>
<gene>
    <name evidence="4" type="ORF">B0T21DRAFT_382878</name>
</gene>
<feature type="compositionally biased region" description="Basic and acidic residues" evidence="1">
    <location>
        <begin position="208"/>
        <end position="222"/>
    </location>
</feature>
<reference evidence="4" key="1">
    <citation type="submission" date="2023-06" db="EMBL/GenBank/DDBJ databases">
        <title>Genome-scale phylogeny and comparative genomics of the fungal order Sordariales.</title>
        <authorList>
            <consortium name="Lawrence Berkeley National Laboratory"/>
            <person name="Hensen N."/>
            <person name="Bonometti L."/>
            <person name="Westerberg I."/>
            <person name="Brannstrom I.O."/>
            <person name="Guillou S."/>
            <person name="Cros-Aarteil S."/>
            <person name="Calhoun S."/>
            <person name="Haridas S."/>
            <person name="Kuo A."/>
            <person name="Mondo S."/>
            <person name="Pangilinan J."/>
            <person name="Riley R."/>
            <person name="Labutti K."/>
            <person name="Andreopoulos B."/>
            <person name="Lipzen A."/>
            <person name="Chen C."/>
            <person name="Yanf M."/>
            <person name="Daum C."/>
            <person name="Ng V."/>
            <person name="Clum A."/>
            <person name="Steindorff A."/>
            <person name="Ohm R."/>
            <person name="Martin F."/>
            <person name="Silar P."/>
            <person name="Natvig D."/>
            <person name="Lalanne C."/>
            <person name="Gautier V."/>
            <person name="Ament-Velasquez S.L."/>
            <person name="Kruys A."/>
            <person name="Hutchinson M.I."/>
            <person name="Powell A.J."/>
            <person name="Barry K."/>
            <person name="Miller A.N."/>
            <person name="Grigoriev I.V."/>
            <person name="Debuchy R."/>
            <person name="Gladieux P."/>
            <person name="Thoren M.H."/>
            <person name="Johannesson H."/>
        </authorList>
    </citation>
    <scope>NUCLEOTIDE SEQUENCE</scope>
    <source>
        <strain evidence="4">CBS 540.89</strain>
    </source>
</reference>
<feature type="compositionally biased region" description="Basic and acidic residues" evidence="1">
    <location>
        <begin position="39"/>
        <end position="55"/>
    </location>
</feature>
<dbReference type="PANTHER" id="PTHR44873:SF1">
    <property type="entry name" value="DNAJ HOMOLOG SUBFAMILY C MEMBER 30, MITOCHONDRIAL"/>
    <property type="match status" value="1"/>
</dbReference>
<evidence type="ECO:0000313" key="4">
    <source>
        <dbReference type="EMBL" id="KAK0739954.1"/>
    </source>
</evidence>
<dbReference type="SMART" id="SM00271">
    <property type="entry name" value="DnaJ"/>
    <property type="match status" value="1"/>
</dbReference>
<evidence type="ECO:0000313" key="5">
    <source>
        <dbReference type="Proteomes" id="UP001172159"/>
    </source>
</evidence>
<dbReference type="PANTHER" id="PTHR44873">
    <property type="entry name" value="DNAJ HOMOLOG SUBFAMILY C MEMBER 30, MITOCHONDRIAL"/>
    <property type="match status" value="1"/>
</dbReference>
<dbReference type="InterPro" id="IPR001623">
    <property type="entry name" value="DnaJ_domain"/>
</dbReference>
<dbReference type="Gene3D" id="1.10.287.110">
    <property type="entry name" value="DnaJ domain"/>
    <property type="match status" value="1"/>
</dbReference>
<evidence type="ECO:0000256" key="1">
    <source>
        <dbReference type="SAM" id="MobiDB-lite"/>
    </source>
</evidence>
<organism evidence="4 5">
    <name type="scientific">Apiosordaria backusii</name>
    <dbReference type="NCBI Taxonomy" id="314023"/>
    <lineage>
        <taxon>Eukaryota</taxon>
        <taxon>Fungi</taxon>
        <taxon>Dikarya</taxon>
        <taxon>Ascomycota</taxon>
        <taxon>Pezizomycotina</taxon>
        <taxon>Sordariomycetes</taxon>
        <taxon>Sordariomycetidae</taxon>
        <taxon>Sordariales</taxon>
        <taxon>Lasiosphaeriaceae</taxon>
        <taxon>Apiosordaria</taxon>
    </lineage>
</organism>
<dbReference type="EMBL" id="JAUKTV010000004">
    <property type="protein sequence ID" value="KAK0739954.1"/>
    <property type="molecule type" value="Genomic_DNA"/>
</dbReference>
<dbReference type="PRINTS" id="PR00625">
    <property type="entry name" value="JDOMAIN"/>
</dbReference>